<evidence type="ECO:0000259" key="19">
    <source>
        <dbReference type="PROSITE" id="PS51007"/>
    </source>
</evidence>
<dbReference type="GO" id="GO:0020037">
    <property type="term" value="F:heme binding"/>
    <property type="evidence" value="ECO:0007669"/>
    <property type="project" value="InterPro"/>
</dbReference>
<keyword evidence="21" id="KW-1185">Reference proteome</keyword>
<dbReference type="GO" id="GO:0005507">
    <property type="term" value="F:copper ion binding"/>
    <property type="evidence" value="ECO:0007669"/>
    <property type="project" value="InterPro"/>
</dbReference>
<keyword evidence="5" id="KW-0813">Transport</keyword>
<dbReference type="Proteomes" id="UP000613011">
    <property type="component" value="Unassembled WGS sequence"/>
</dbReference>
<feature type="domain" description="Cytochrome oxidase subunit II copper A binding" evidence="18">
    <location>
        <begin position="112"/>
        <end position="254"/>
    </location>
</feature>
<evidence type="ECO:0000256" key="12">
    <source>
        <dbReference type="ARBA" id="ARBA00023004"/>
    </source>
</evidence>
<feature type="domain" description="Cytochrome c" evidence="19">
    <location>
        <begin position="267"/>
        <end position="354"/>
    </location>
</feature>
<comment type="catalytic activity">
    <reaction evidence="15">
        <text>4 Fe(II)-[cytochrome c] + O2 + 8 H(+)(in) = 4 Fe(III)-[cytochrome c] + 2 H2O + 4 H(+)(out)</text>
        <dbReference type="Rhea" id="RHEA:11436"/>
        <dbReference type="Rhea" id="RHEA-COMP:10350"/>
        <dbReference type="Rhea" id="RHEA-COMP:14399"/>
        <dbReference type="ChEBI" id="CHEBI:15377"/>
        <dbReference type="ChEBI" id="CHEBI:15378"/>
        <dbReference type="ChEBI" id="CHEBI:15379"/>
        <dbReference type="ChEBI" id="CHEBI:29033"/>
        <dbReference type="ChEBI" id="CHEBI:29034"/>
        <dbReference type="EC" id="7.1.1.9"/>
    </reaction>
</comment>
<dbReference type="PANTHER" id="PTHR22888">
    <property type="entry name" value="CYTOCHROME C OXIDASE, SUBUNIT II"/>
    <property type="match status" value="1"/>
</dbReference>
<evidence type="ECO:0000256" key="16">
    <source>
        <dbReference type="PROSITE-ProRule" id="PRU00433"/>
    </source>
</evidence>
<dbReference type="InterPro" id="IPR036257">
    <property type="entry name" value="Cyt_c_oxidase_su2_TM_sf"/>
</dbReference>
<name>A0A936ZGQ1_9BURK</name>
<keyword evidence="9" id="KW-1278">Translocase</keyword>
<evidence type="ECO:0000256" key="10">
    <source>
        <dbReference type="ARBA" id="ARBA00022982"/>
    </source>
</evidence>
<dbReference type="RefSeq" id="WP_201684199.1">
    <property type="nucleotide sequence ID" value="NZ_JAEQNA010000004.1"/>
</dbReference>
<dbReference type="GO" id="GO:0042597">
    <property type="term" value="C:periplasmic space"/>
    <property type="evidence" value="ECO:0007669"/>
    <property type="project" value="UniProtKB-SubCell"/>
</dbReference>
<dbReference type="GO" id="GO:0004129">
    <property type="term" value="F:cytochrome-c oxidase activity"/>
    <property type="evidence" value="ECO:0007669"/>
    <property type="project" value="UniProtKB-EC"/>
</dbReference>
<feature type="transmembrane region" description="Helical" evidence="17">
    <location>
        <begin position="41"/>
        <end position="62"/>
    </location>
</feature>
<feature type="domain" description="Cytochrome c" evidence="19">
    <location>
        <begin position="364"/>
        <end position="450"/>
    </location>
</feature>
<dbReference type="GO" id="GO:0042773">
    <property type="term" value="P:ATP synthesis coupled electron transport"/>
    <property type="evidence" value="ECO:0007669"/>
    <property type="project" value="TreeGrafter"/>
</dbReference>
<dbReference type="InterPro" id="IPR009056">
    <property type="entry name" value="Cyt_c-like_dom"/>
</dbReference>
<evidence type="ECO:0000256" key="4">
    <source>
        <dbReference type="ARBA" id="ARBA00012949"/>
    </source>
</evidence>
<evidence type="ECO:0000256" key="13">
    <source>
        <dbReference type="ARBA" id="ARBA00023008"/>
    </source>
</evidence>
<keyword evidence="10" id="KW-0249">Electron transport</keyword>
<dbReference type="InterPro" id="IPR045187">
    <property type="entry name" value="CcO_II"/>
</dbReference>
<evidence type="ECO:0000256" key="8">
    <source>
        <dbReference type="ARBA" id="ARBA00022723"/>
    </source>
</evidence>
<keyword evidence="8 16" id="KW-0479">Metal-binding</keyword>
<organism evidence="20 21">
    <name type="scientific">Ramlibacter aurantiacus</name>
    <dbReference type="NCBI Taxonomy" id="2801330"/>
    <lineage>
        <taxon>Bacteria</taxon>
        <taxon>Pseudomonadati</taxon>
        <taxon>Pseudomonadota</taxon>
        <taxon>Betaproteobacteria</taxon>
        <taxon>Burkholderiales</taxon>
        <taxon>Comamonadaceae</taxon>
        <taxon>Ramlibacter</taxon>
    </lineage>
</organism>
<evidence type="ECO:0000256" key="9">
    <source>
        <dbReference type="ARBA" id="ARBA00022967"/>
    </source>
</evidence>
<feature type="transmembrane region" description="Helical" evidence="17">
    <location>
        <begin position="83"/>
        <end position="105"/>
    </location>
</feature>
<evidence type="ECO:0000259" key="18">
    <source>
        <dbReference type="PROSITE" id="PS50857"/>
    </source>
</evidence>
<dbReference type="SUPFAM" id="SSF46626">
    <property type="entry name" value="Cytochrome c"/>
    <property type="match status" value="2"/>
</dbReference>
<proteinExistence type="inferred from homology"/>
<evidence type="ECO:0000256" key="3">
    <source>
        <dbReference type="ARBA" id="ARBA00007866"/>
    </source>
</evidence>
<dbReference type="InterPro" id="IPR008972">
    <property type="entry name" value="Cupredoxin"/>
</dbReference>
<keyword evidence="14 17" id="KW-0472">Membrane</keyword>
<dbReference type="EC" id="7.1.1.9" evidence="4"/>
<evidence type="ECO:0000256" key="11">
    <source>
        <dbReference type="ARBA" id="ARBA00022989"/>
    </source>
</evidence>
<dbReference type="CDD" id="cd13919">
    <property type="entry name" value="CuRO_HCO_II_like_5"/>
    <property type="match status" value="1"/>
</dbReference>
<dbReference type="Pfam" id="PF00034">
    <property type="entry name" value="Cytochrom_C"/>
    <property type="match status" value="2"/>
</dbReference>
<dbReference type="InterPro" id="IPR036909">
    <property type="entry name" value="Cyt_c-like_dom_sf"/>
</dbReference>
<keyword evidence="7 17" id="KW-0812">Transmembrane</keyword>
<dbReference type="InterPro" id="IPR002429">
    <property type="entry name" value="CcO_II-like_C"/>
</dbReference>
<evidence type="ECO:0000313" key="20">
    <source>
        <dbReference type="EMBL" id="MBL0421119.1"/>
    </source>
</evidence>
<dbReference type="PANTHER" id="PTHR22888:SF9">
    <property type="entry name" value="CYTOCHROME C OXIDASE SUBUNIT 2"/>
    <property type="match status" value="1"/>
</dbReference>
<dbReference type="InterPro" id="IPR001505">
    <property type="entry name" value="Copper_CuA"/>
</dbReference>
<dbReference type="PROSITE" id="PS50857">
    <property type="entry name" value="COX2_CUA"/>
    <property type="match status" value="1"/>
</dbReference>
<dbReference type="PROSITE" id="PS00078">
    <property type="entry name" value="COX2"/>
    <property type="match status" value="1"/>
</dbReference>
<dbReference type="Gene3D" id="1.10.287.90">
    <property type="match status" value="1"/>
</dbReference>
<keyword evidence="12 16" id="KW-0408">Iron</keyword>
<evidence type="ECO:0000256" key="6">
    <source>
        <dbReference type="ARBA" id="ARBA00022617"/>
    </source>
</evidence>
<dbReference type="GO" id="GO:0016020">
    <property type="term" value="C:membrane"/>
    <property type="evidence" value="ECO:0007669"/>
    <property type="project" value="UniProtKB-SubCell"/>
</dbReference>
<evidence type="ECO:0000256" key="7">
    <source>
        <dbReference type="ARBA" id="ARBA00022692"/>
    </source>
</evidence>
<comment type="subcellular location">
    <subcellularLocation>
        <location evidence="1">Membrane</location>
        <topology evidence="1">Multi-pass membrane protein</topology>
    </subcellularLocation>
    <subcellularLocation>
        <location evidence="2">Periplasm</location>
    </subcellularLocation>
</comment>
<keyword evidence="13" id="KW-0186">Copper</keyword>
<evidence type="ECO:0000256" key="5">
    <source>
        <dbReference type="ARBA" id="ARBA00022448"/>
    </source>
</evidence>
<evidence type="ECO:0000256" key="14">
    <source>
        <dbReference type="ARBA" id="ARBA00023136"/>
    </source>
</evidence>
<comment type="caution">
    <text evidence="20">The sequence shown here is derived from an EMBL/GenBank/DDBJ whole genome shotgun (WGS) entry which is preliminary data.</text>
</comment>
<gene>
    <name evidence="20" type="ORF">JI739_12240</name>
</gene>
<dbReference type="PROSITE" id="PS51007">
    <property type="entry name" value="CYTC"/>
    <property type="match status" value="2"/>
</dbReference>
<dbReference type="Gene3D" id="1.10.760.10">
    <property type="entry name" value="Cytochrome c-like domain"/>
    <property type="match status" value="2"/>
</dbReference>
<dbReference type="Gene3D" id="2.60.40.420">
    <property type="entry name" value="Cupredoxins - blue copper proteins"/>
    <property type="match status" value="1"/>
</dbReference>
<evidence type="ECO:0000256" key="17">
    <source>
        <dbReference type="SAM" id="Phobius"/>
    </source>
</evidence>
<evidence type="ECO:0000256" key="1">
    <source>
        <dbReference type="ARBA" id="ARBA00004141"/>
    </source>
</evidence>
<keyword evidence="11 17" id="KW-1133">Transmembrane helix</keyword>
<evidence type="ECO:0000256" key="2">
    <source>
        <dbReference type="ARBA" id="ARBA00004418"/>
    </source>
</evidence>
<dbReference type="SUPFAM" id="SSF49503">
    <property type="entry name" value="Cupredoxins"/>
    <property type="match status" value="1"/>
</dbReference>
<sequence>MAIAIVLVVLALGSVLFHFLSPWYFTPIASNWGAIDTTIAITFWVTGVVFVAVNLFMAWALVRYRYRREGRAAYEPENKKLEWWLLVLTGGGVAAMLAPGLMVWADVIGVPKDAQVVEVVAQQWSWSYRLPGKDGQLGRVHARLVTDANPFGLDRHDPHGRDDILVAGPELHVPLGQPIKLLLRSKDVLHNFGVAQLRVKMDLVPGQVTYTWFTPTRTGSYDLLCEELCGVGHFAMRGRVVVDEPAVYGEWLGRQTTFTQSADRPAGSVSAGRALYASCAACHGANGEGNVALHAPRLGGQPAWYLARQLQLFKAGARGTHEQDTFGKMMAPMAATLPDDQAMADVAAYIAALPEAPRTATIQGDLDRGRRLYATCAACHGADGRGVAATHAPRLQGMSDWYMARQLKNFRDGVRGGHPQDTHGAQMALIAAMLNDDAAIGDTLAYINSR</sequence>
<evidence type="ECO:0000313" key="21">
    <source>
        <dbReference type="Proteomes" id="UP000613011"/>
    </source>
</evidence>
<dbReference type="AlphaFoldDB" id="A0A936ZGQ1"/>
<protein>
    <recommendedName>
        <fullName evidence="4">cytochrome-c oxidase</fullName>
        <ecNumber evidence="4">7.1.1.9</ecNumber>
    </recommendedName>
</protein>
<dbReference type="Pfam" id="PF00116">
    <property type="entry name" value="COX2"/>
    <property type="match status" value="1"/>
</dbReference>
<dbReference type="EMBL" id="JAEQNA010000004">
    <property type="protein sequence ID" value="MBL0421119.1"/>
    <property type="molecule type" value="Genomic_DNA"/>
</dbReference>
<accession>A0A936ZGQ1</accession>
<reference evidence="20" key="1">
    <citation type="submission" date="2021-01" db="EMBL/GenBank/DDBJ databases">
        <title>Ramlibacter sp. strain AW1 16S ribosomal RNA gene Genome sequencing and assembly.</title>
        <authorList>
            <person name="Kang M."/>
        </authorList>
    </citation>
    <scope>NUCLEOTIDE SEQUENCE</scope>
    <source>
        <strain evidence="20">AW1</strain>
    </source>
</reference>
<keyword evidence="6 16" id="KW-0349">Heme</keyword>
<evidence type="ECO:0000256" key="15">
    <source>
        <dbReference type="ARBA" id="ARBA00047816"/>
    </source>
</evidence>
<comment type="similarity">
    <text evidence="3">Belongs to the cytochrome c oxidase subunit 2 family.</text>
</comment>